<keyword evidence="3" id="KW-1185">Reference proteome</keyword>
<protein>
    <submittedName>
        <fullName evidence="2">Uncharacterized protein</fullName>
    </submittedName>
</protein>
<evidence type="ECO:0000256" key="1">
    <source>
        <dbReference type="SAM" id="MobiDB-lite"/>
    </source>
</evidence>
<proteinExistence type="predicted"/>
<accession>A0A921ZC12</accession>
<feature type="region of interest" description="Disordered" evidence="1">
    <location>
        <begin position="79"/>
        <end position="101"/>
    </location>
</feature>
<name>A0A921ZC12_MANSE</name>
<organism evidence="2 3">
    <name type="scientific">Manduca sexta</name>
    <name type="common">Tobacco hawkmoth</name>
    <name type="synonym">Tobacco hornworm</name>
    <dbReference type="NCBI Taxonomy" id="7130"/>
    <lineage>
        <taxon>Eukaryota</taxon>
        <taxon>Metazoa</taxon>
        <taxon>Ecdysozoa</taxon>
        <taxon>Arthropoda</taxon>
        <taxon>Hexapoda</taxon>
        <taxon>Insecta</taxon>
        <taxon>Pterygota</taxon>
        <taxon>Neoptera</taxon>
        <taxon>Endopterygota</taxon>
        <taxon>Lepidoptera</taxon>
        <taxon>Glossata</taxon>
        <taxon>Ditrysia</taxon>
        <taxon>Bombycoidea</taxon>
        <taxon>Sphingidae</taxon>
        <taxon>Sphinginae</taxon>
        <taxon>Sphingini</taxon>
        <taxon>Manduca</taxon>
    </lineage>
</organism>
<evidence type="ECO:0000313" key="3">
    <source>
        <dbReference type="Proteomes" id="UP000791440"/>
    </source>
</evidence>
<dbReference type="EMBL" id="JH668485">
    <property type="protein sequence ID" value="KAG6455203.1"/>
    <property type="molecule type" value="Genomic_DNA"/>
</dbReference>
<dbReference type="Proteomes" id="UP000791440">
    <property type="component" value="Unassembled WGS sequence"/>
</dbReference>
<gene>
    <name evidence="2" type="ORF">O3G_MSEX009108</name>
</gene>
<dbReference type="AlphaFoldDB" id="A0A921ZC12"/>
<reference evidence="2" key="2">
    <citation type="submission" date="2020-12" db="EMBL/GenBank/DDBJ databases">
        <authorList>
            <person name="Kanost M."/>
        </authorList>
    </citation>
    <scope>NUCLEOTIDE SEQUENCE</scope>
</reference>
<comment type="caution">
    <text evidence="2">The sequence shown here is derived from an EMBL/GenBank/DDBJ whole genome shotgun (WGS) entry which is preliminary data.</text>
</comment>
<sequence length="411" mass="46506">MELPHAEDLQEQSDDEVFFGKLSLKELKKHILWNYKPSSMIPENSHIPLDHNKSLDIKTEIKSNDMIDDYGAKILESHSEPNLRSPKNQHRTSPEFQSPCARTSEDSFLKIENMVDNLCISNNVDTKVELNNTLDVIDYILNNGPESKTEDIVKVEKEATDTQNLGEETAIKPLKTILSPSKLRHAEFKANKEIKTKSDSPPYVTPIKNEFRTPSKTEILKTPRSATKVKLDVFVTPSTNLKSKTPVFKTPALLSQKKQLATSVKKTPAKPNSYQHISSPVASYIKNCPQVPLLKDVHPKKPLPGPSAIPKFTKGIIEKNKENILLPSVAYKSAKKTKVIEIPDEEKLPQSQWVKKMTSTLPKPVIMKHNHRQMDIAKRSLMQEESFADLPYRQAEVSVCTQKTAFKLNKK</sequence>
<reference evidence="2" key="1">
    <citation type="journal article" date="2016" name="Insect Biochem. Mol. Biol.">
        <title>Multifaceted biological insights from a draft genome sequence of the tobacco hornworm moth, Manduca sexta.</title>
        <authorList>
            <person name="Kanost M.R."/>
            <person name="Arrese E.L."/>
            <person name="Cao X."/>
            <person name="Chen Y.R."/>
            <person name="Chellapilla S."/>
            <person name="Goldsmith M.R."/>
            <person name="Grosse-Wilde E."/>
            <person name="Heckel D.G."/>
            <person name="Herndon N."/>
            <person name="Jiang H."/>
            <person name="Papanicolaou A."/>
            <person name="Qu J."/>
            <person name="Soulages J.L."/>
            <person name="Vogel H."/>
            <person name="Walters J."/>
            <person name="Waterhouse R.M."/>
            <person name="Ahn S.J."/>
            <person name="Almeida F.C."/>
            <person name="An C."/>
            <person name="Aqrawi P."/>
            <person name="Bretschneider A."/>
            <person name="Bryant W.B."/>
            <person name="Bucks S."/>
            <person name="Chao H."/>
            <person name="Chevignon G."/>
            <person name="Christen J.M."/>
            <person name="Clarke D.F."/>
            <person name="Dittmer N.T."/>
            <person name="Ferguson L.C.F."/>
            <person name="Garavelou S."/>
            <person name="Gordon K.H.J."/>
            <person name="Gunaratna R.T."/>
            <person name="Han Y."/>
            <person name="Hauser F."/>
            <person name="He Y."/>
            <person name="Heidel-Fischer H."/>
            <person name="Hirsh A."/>
            <person name="Hu Y."/>
            <person name="Jiang H."/>
            <person name="Kalra D."/>
            <person name="Klinner C."/>
            <person name="Konig C."/>
            <person name="Kovar C."/>
            <person name="Kroll A.R."/>
            <person name="Kuwar S.S."/>
            <person name="Lee S.L."/>
            <person name="Lehman R."/>
            <person name="Li K."/>
            <person name="Li Z."/>
            <person name="Liang H."/>
            <person name="Lovelace S."/>
            <person name="Lu Z."/>
            <person name="Mansfield J.H."/>
            <person name="McCulloch K.J."/>
            <person name="Mathew T."/>
            <person name="Morton B."/>
            <person name="Muzny D.M."/>
            <person name="Neunemann D."/>
            <person name="Ongeri F."/>
            <person name="Pauchet Y."/>
            <person name="Pu L.L."/>
            <person name="Pyrousis I."/>
            <person name="Rao X.J."/>
            <person name="Redding A."/>
            <person name="Roesel C."/>
            <person name="Sanchez-Gracia A."/>
            <person name="Schaack S."/>
            <person name="Shukla A."/>
            <person name="Tetreau G."/>
            <person name="Wang Y."/>
            <person name="Xiong G.H."/>
            <person name="Traut W."/>
            <person name="Walsh T.K."/>
            <person name="Worley K.C."/>
            <person name="Wu D."/>
            <person name="Wu W."/>
            <person name="Wu Y.Q."/>
            <person name="Zhang X."/>
            <person name="Zou Z."/>
            <person name="Zucker H."/>
            <person name="Briscoe A.D."/>
            <person name="Burmester T."/>
            <person name="Clem R.J."/>
            <person name="Feyereisen R."/>
            <person name="Grimmelikhuijzen C.J.P."/>
            <person name="Hamodrakas S.J."/>
            <person name="Hansson B.S."/>
            <person name="Huguet E."/>
            <person name="Jermiin L.S."/>
            <person name="Lan Q."/>
            <person name="Lehman H.K."/>
            <person name="Lorenzen M."/>
            <person name="Merzendorfer H."/>
            <person name="Michalopoulos I."/>
            <person name="Morton D.B."/>
            <person name="Muthukrishnan S."/>
            <person name="Oakeshott J.G."/>
            <person name="Palmer W."/>
            <person name="Park Y."/>
            <person name="Passarelli A.L."/>
            <person name="Rozas J."/>
            <person name="Schwartz L.M."/>
            <person name="Smith W."/>
            <person name="Southgate A."/>
            <person name="Vilcinskas A."/>
            <person name="Vogt R."/>
            <person name="Wang P."/>
            <person name="Werren J."/>
            <person name="Yu X.Q."/>
            <person name="Zhou J.J."/>
            <person name="Brown S.J."/>
            <person name="Scherer S.E."/>
            <person name="Richards S."/>
            <person name="Blissard G.W."/>
        </authorList>
    </citation>
    <scope>NUCLEOTIDE SEQUENCE</scope>
</reference>
<evidence type="ECO:0000313" key="2">
    <source>
        <dbReference type="EMBL" id="KAG6455203.1"/>
    </source>
</evidence>